<keyword evidence="1" id="KW-0812">Transmembrane</keyword>
<dbReference type="OrthoDB" id="9786793at2"/>
<dbReference type="GeneID" id="93486490"/>
<reference evidence="2 3" key="1">
    <citation type="submission" date="2020-08" db="EMBL/GenBank/DDBJ databases">
        <title>Genomic Encyclopedia of Type Strains, Phase IV (KMG-IV): sequencing the most valuable type-strain genomes for metagenomic binning, comparative biology and taxonomic classification.</title>
        <authorList>
            <person name="Goeker M."/>
        </authorList>
    </citation>
    <scope>NUCLEOTIDE SEQUENCE [LARGE SCALE GENOMIC DNA]</scope>
    <source>
        <strain evidence="2 3">DSM 21255</strain>
    </source>
</reference>
<dbReference type="AlphaFoldDB" id="A0A841R2Q2"/>
<dbReference type="Pfam" id="PF06177">
    <property type="entry name" value="QueT"/>
    <property type="match status" value="1"/>
</dbReference>
<evidence type="ECO:0000313" key="2">
    <source>
        <dbReference type="EMBL" id="MBB6478165.1"/>
    </source>
</evidence>
<dbReference type="PIRSF" id="PIRSF031501">
    <property type="entry name" value="QueT"/>
    <property type="match status" value="1"/>
</dbReference>
<dbReference type="InterPro" id="IPR010387">
    <property type="entry name" value="QueT"/>
</dbReference>
<evidence type="ECO:0000256" key="1">
    <source>
        <dbReference type="SAM" id="Phobius"/>
    </source>
</evidence>
<dbReference type="PANTHER" id="PTHR40044">
    <property type="entry name" value="INTEGRAL MEMBRANE PROTEIN-RELATED"/>
    <property type="match status" value="1"/>
</dbReference>
<keyword evidence="3" id="KW-1185">Reference proteome</keyword>
<keyword evidence="1" id="KW-0472">Membrane</keyword>
<proteinExistence type="predicted"/>
<feature type="transmembrane region" description="Helical" evidence="1">
    <location>
        <begin position="49"/>
        <end position="82"/>
    </location>
</feature>
<accession>A0A841R2Q2</accession>
<feature type="transmembrane region" description="Helical" evidence="1">
    <location>
        <begin position="94"/>
        <end position="113"/>
    </location>
</feature>
<evidence type="ECO:0000313" key="3">
    <source>
        <dbReference type="Proteomes" id="UP000591941"/>
    </source>
</evidence>
<sequence>MNTRMLVINAVLAAVYALLTVALAPFSYGPVQVRLSEVLTLLAFYQPKVVPGLILGCLLANLASPFGMIDIVVGTFATAIAVYGMRYMPNIWTASLLPVVSNGVLIGAELAYLGALEGESVGLTMLYIAAGEFVAVSVLGCVLMPLLWRNTAFRRLLQDL</sequence>
<name>A0A841R2Q2_9FIRM</name>
<keyword evidence="1" id="KW-1133">Transmembrane helix</keyword>
<comment type="caution">
    <text evidence="2">The sequence shown here is derived from an EMBL/GenBank/DDBJ whole genome shotgun (WGS) entry which is preliminary data.</text>
</comment>
<dbReference type="Proteomes" id="UP000591941">
    <property type="component" value="Unassembled WGS sequence"/>
</dbReference>
<dbReference type="PANTHER" id="PTHR40044:SF1">
    <property type="entry name" value="INTEGRAL MEMBRANE PROTEIN"/>
    <property type="match status" value="1"/>
</dbReference>
<feature type="transmembrane region" description="Helical" evidence="1">
    <location>
        <begin position="125"/>
        <end position="148"/>
    </location>
</feature>
<gene>
    <name evidence="2" type="ORF">HNR45_001235</name>
</gene>
<organism evidence="2 3">
    <name type="scientific">Negativicoccus succinicivorans</name>
    <dbReference type="NCBI Taxonomy" id="620903"/>
    <lineage>
        <taxon>Bacteria</taxon>
        <taxon>Bacillati</taxon>
        <taxon>Bacillota</taxon>
        <taxon>Negativicutes</taxon>
        <taxon>Veillonellales</taxon>
        <taxon>Veillonellaceae</taxon>
        <taxon>Negativicoccus</taxon>
    </lineage>
</organism>
<dbReference type="EMBL" id="JACHHI010000006">
    <property type="protein sequence ID" value="MBB6478165.1"/>
    <property type="molecule type" value="Genomic_DNA"/>
</dbReference>
<dbReference type="RefSeq" id="WP_034436795.1">
    <property type="nucleotide sequence ID" value="NZ_CABWNB010000002.1"/>
</dbReference>
<protein>
    <submittedName>
        <fullName evidence="2">Putative membrane protein</fullName>
    </submittedName>
</protein>
<feature type="transmembrane region" description="Helical" evidence="1">
    <location>
        <begin position="7"/>
        <end position="29"/>
    </location>
</feature>